<organism evidence="2 3">
    <name type="scientific">Deinococcus arenae</name>
    <dbReference type="NCBI Taxonomy" id="1452751"/>
    <lineage>
        <taxon>Bacteria</taxon>
        <taxon>Thermotogati</taxon>
        <taxon>Deinococcota</taxon>
        <taxon>Deinococci</taxon>
        <taxon>Deinococcales</taxon>
        <taxon>Deinococcaceae</taxon>
        <taxon>Deinococcus</taxon>
    </lineage>
</organism>
<dbReference type="RefSeq" id="WP_189062588.1">
    <property type="nucleotide sequence ID" value="NZ_BMQG01000011.1"/>
</dbReference>
<evidence type="ECO:0000313" key="3">
    <source>
        <dbReference type="Proteomes" id="UP000600547"/>
    </source>
</evidence>
<comment type="caution">
    <text evidence="2">The sequence shown here is derived from an EMBL/GenBank/DDBJ whole genome shotgun (WGS) entry which is preliminary data.</text>
</comment>
<reference evidence="3" key="1">
    <citation type="journal article" date="2019" name="Int. J. Syst. Evol. Microbiol.">
        <title>The Global Catalogue of Microorganisms (GCM) 10K type strain sequencing project: providing services to taxonomists for standard genome sequencing and annotation.</title>
        <authorList>
            <consortium name="The Broad Institute Genomics Platform"/>
            <consortium name="The Broad Institute Genome Sequencing Center for Infectious Disease"/>
            <person name="Wu L."/>
            <person name="Ma J."/>
        </authorList>
    </citation>
    <scope>NUCLEOTIDE SEQUENCE [LARGE SCALE GENOMIC DNA]</scope>
    <source>
        <strain evidence="3">JCM 31047</strain>
    </source>
</reference>
<sequence length="219" mass="24107">MVLPDRLFEQQRASGAWSDGVLLDVGIPDIEKERVEDAVESATGGQEWNLKFSPVDLHGTLVLPLVYEAYADQLDTARRDSLGDFGMTGKMLHAILSAGVQATSSPVAILDWQRIQELAASTPAGMSAEDVDELVNAFRASAEARYHCLHPLTEVNLFDREQSEKAKNGLSCSRVRGGAVTDGDGRPPRRAFHRIGDSDAHHDLTTRGRCARNRRSRLW</sequence>
<name>A0A8H9GR62_9DEIO</name>
<accession>A0A8H9GR62</accession>
<feature type="region of interest" description="Disordered" evidence="1">
    <location>
        <begin position="168"/>
        <end position="207"/>
    </location>
</feature>
<proteinExistence type="predicted"/>
<feature type="compositionally biased region" description="Basic and acidic residues" evidence="1">
    <location>
        <begin position="194"/>
        <end position="206"/>
    </location>
</feature>
<dbReference type="AlphaFoldDB" id="A0A8H9GR62"/>
<evidence type="ECO:0000313" key="2">
    <source>
        <dbReference type="EMBL" id="GGM52017.1"/>
    </source>
</evidence>
<keyword evidence="3" id="KW-1185">Reference proteome</keyword>
<evidence type="ECO:0000256" key="1">
    <source>
        <dbReference type="SAM" id="MobiDB-lite"/>
    </source>
</evidence>
<dbReference type="Proteomes" id="UP000600547">
    <property type="component" value="Unassembled WGS sequence"/>
</dbReference>
<gene>
    <name evidence="2" type="ORF">GCM10008956_30120</name>
</gene>
<protein>
    <submittedName>
        <fullName evidence="2">Uncharacterized protein</fullName>
    </submittedName>
</protein>
<dbReference type="EMBL" id="BMQG01000011">
    <property type="protein sequence ID" value="GGM52017.1"/>
    <property type="molecule type" value="Genomic_DNA"/>
</dbReference>